<evidence type="ECO:0000259" key="4">
    <source>
        <dbReference type="Pfam" id="PF08241"/>
    </source>
</evidence>
<dbReference type="SUPFAM" id="SSF53335">
    <property type="entry name" value="S-adenosyl-L-methionine-dependent methyltransferases"/>
    <property type="match status" value="1"/>
</dbReference>
<dbReference type="RefSeq" id="WP_208918747.1">
    <property type="nucleotide sequence ID" value="NZ_LT840184.1"/>
</dbReference>
<gene>
    <name evidence="5" type="ORF">SAMN05661091_1881</name>
</gene>
<keyword evidence="3" id="KW-0808">Transferase</keyword>
<dbReference type="InterPro" id="IPR013216">
    <property type="entry name" value="Methyltransf_11"/>
</dbReference>
<dbReference type="Proteomes" id="UP000192940">
    <property type="component" value="Chromosome I"/>
</dbReference>
<dbReference type="PANTHER" id="PTHR44942:SF4">
    <property type="entry name" value="METHYLTRANSFERASE TYPE 11 DOMAIN-CONTAINING PROTEIN"/>
    <property type="match status" value="1"/>
</dbReference>
<name>A0A1X7H6T6_9BACL</name>
<dbReference type="STRING" id="1313296.SAMN05661091_1881"/>
<evidence type="ECO:0000313" key="6">
    <source>
        <dbReference type="Proteomes" id="UP000192940"/>
    </source>
</evidence>
<dbReference type="Pfam" id="PF08241">
    <property type="entry name" value="Methyltransf_11"/>
    <property type="match status" value="1"/>
</dbReference>
<keyword evidence="2 5" id="KW-0489">Methyltransferase</keyword>
<dbReference type="AlphaFoldDB" id="A0A1X7H6T6"/>
<protein>
    <submittedName>
        <fullName evidence="5">Methylase involved in ubiquinone/menaquinone biosynthesis</fullName>
    </submittedName>
</protein>
<accession>A0A1X7H6T6</accession>
<keyword evidence="5" id="KW-0830">Ubiquinone</keyword>
<reference evidence="5 6" key="1">
    <citation type="submission" date="2017-04" db="EMBL/GenBank/DDBJ databases">
        <authorList>
            <person name="Afonso C.L."/>
            <person name="Miller P.J."/>
            <person name="Scott M.A."/>
            <person name="Spackman E."/>
            <person name="Goraichik I."/>
            <person name="Dimitrov K.M."/>
            <person name="Suarez D.L."/>
            <person name="Swayne D.E."/>
        </authorList>
    </citation>
    <scope>NUCLEOTIDE SEQUENCE [LARGE SCALE GENOMIC DNA]</scope>
    <source>
        <strain evidence="5 6">N3/975</strain>
    </source>
</reference>
<dbReference type="EMBL" id="LT840184">
    <property type="protein sequence ID" value="SMF80752.1"/>
    <property type="molecule type" value="Genomic_DNA"/>
</dbReference>
<feature type="domain" description="Methyltransferase type 11" evidence="4">
    <location>
        <begin position="39"/>
        <end position="134"/>
    </location>
</feature>
<comment type="similarity">
    <text evidence="1">Belongs to the methyltransferase superfamily.</text>
</comment>
<evidence type="ECO:0000313" key="5">
    <source>
        <dbReference type="EMBL" id="SMF80752.1"/>
    </source>
</evidence>
<dbReference type="GO" id="GO:0032259">
    <property type="term" value="P:methylation"/>
    <property type="evidence" value="ECO:0007669"/>
    <property type="project" value="UniProtKB-KW"/>
</dbReference>
<dbReference type="InterPro" id="IPR029063">
    <property type="entry name" value="SAM-dependent_MTases_sf"/>
</dbReference>
<dbReference type="PANTHER" id="PTHR44942">
    <property type="entry name" value="METHYLTRANSF_11 DOMAIN-CONTAINING PROTEIN"/>
    <property type="match status" value="1"/>
</dbReference>
<evidence type="ECO:0000256" key="1">
    <source>
        <dbReference type="ARBA" id="ARBA00008361"/>
    </source>
</evidence>
<evidence type="ECO:0000256" key="2">
    <source>
        <dbReference type="ARBA" id="ARBA00022603"/>
    </source>
</evidence>
<dbReference type="Gene3D" id="3.40.50.150">
    <property type="entry name" value="Vaccinia Virus protein VP39"/>
    <property type="match status" value="1"/>
</dbReference>
<organism evidence="5 6">
    <name type="scientific">Paenibacillus uliginis N3/975</name>
    <dbReference type="NCBI Taxonomy" id="1313296"/>
    <lineage>
        <taxon>Bacteria</taxon>
        <taxon>Bacillati</taxon>
        <taxon>Bacillota</taxon>
        <taxon>Bacilli</taxon>
        <taxon>Bacillales</taxon>
        <taxon>Paenibacillaceae</taxon>
        <taxon>Paenibacillus</taxon>
    </lineage>
</organism>
<keyword evidence="6" id="KW-1185">Reference proteome</keyword>
<evidence type="ECO:0000256" key="3">
    <source>
        <dbReference type="ARBA" id="ARBA00022679"/>
    </source>
</evidence>
<proteinExistence type="inferred from homology"/>
<dbReference type="GO" id="GO:0008757">
    <property type="term" value="F:S-adenosylmethionine-dependent methyltransferase activity"/>
    <property type="evidence" value="ECO:0007669"/>
    <property type="project" value="InterPro"/>
</dbReference>
<sequence length="262" mass="30016">MTIDFHDGKNKHTYAARTADHEWIELLRPYVGNNPGVALDIGCAGGIYSKALADLGASRVIGMDFSRSNLDGARDNCSSYDNITFMQRDALDTGLPEQSVDLILERALIHHITDLDACFREASRVLKQGGLIIVQDRTQADCLLPGSVNHIRGYFFEKYPRLIQKETERRHTSLAVVQSLSANQFEQIEEISFWETRRTYHDIAELEQDLLNRTGRSILHDLNDHELGELVAYILEKLQDRQDDEIKEQDRWTLWIAKRKSC</sequence>
<dbReference type="CDD" id="cd02440">
    <property type="entry name" value="AdoMet_MTases"/>
    <property type="match status" value="1"/>
</dbReference>
<dbReference type="InterPro" id="IPR051052">
    <property type="entry name" value="Diverse_substrate_MTase"/>
</dbReference>